<dbReference type="OrthoDB" id="3555317at2759"/>
<feature type="compositionally biased region" description="Polar residues" evidence="2">
    <location>
        <begin position="511"/>
        <end position="526"/>
    </location>
</feature>
<gene>
    <name evidence="3" type="ORF">HII31_00871</name>
</gene>
<dbReference type="Gene3D" id="1.20.5.170">
    <property type="match status" value="1"/>
</dbReference>
<name>A0A8H6RVQ7_9PEZI</name>
<keyword evidence="4" id="KW-1185">Reference proteome</keyword>
<evidence type="ECO:0000313" key="4">
    <source>
        <dbReference type="Proteomes" id="UP000660729"/>
    </source>
</evidence>
<evidence type="ECO:0008006" key="5">
    <source>
        <dbReference type="Google" id="ProtNLM"/>
    </source>
</evidence>
<dbReference type="CDD" id="cd14688">
    <property type="entry name" value="bZIP_YAP"/>
    <property type="match status" value="1"/>
</dbReference>
<accession>A0A8H6RVQ7</accession>
<protein>
    <recommendedName>
        <fullName evidence="5">BZIP domain-containing protein</fullName>
    </recommendedName>
</protein>
<dbReference type="GO" id="GO:0003700">
    <property type="term" value="F:DNA-binding transcription factor activity"/>
    <property type="evidence" value="ECO:0007669"/>
    <property type="project" value="InterPro"/>
</dbReference>
<dbReference type="PANTHER" id="PTHR40618">
    <property type="entry name" value="B-ZIP TRANSCRIPTION FACTOR (EUROFUNG)-RELATED"/>
    <property type="match status" value="1"/>
</dbReference>
<feature type="region of interest" description="Disordered" evidence="2">
    <location>
        <begin position="1"/>
        <end position="51"/>
    </location>
</feature>
<feature type="region of interest" description="Disordered" evidence="2">
    <location>
        <begin position="498"/>
        <end position="535"/>
    </location>
</feature>
<dbReference type="SUPFAM" id="SSF57959">
    <property type="entry name" value="Leucine zipper domain"/>
    <property type="match status" value="1"/>
</dbReference>
<keyword evidence="1" id="KW-0175">Coiled coil</keyword>
<feature type="compositionally biased region" description="Basic and acidic residues" evidence="2">
    <location>
        <begin position="29"/>
        <end position="51"/>
    </location>
</feature>
<dbReference type="Proteomes" id="UP000660729">
    <property type="component" value="Unassembled WGS sequence"/>
</dbReference>
<sequence length="611" mass="67846">METATQKRNTERRKRRSRTSNSPEENSGDDGKKRGRPRVEKQDESAADRRRTQIRMAQRAYRQRKESTLEEFRKRVSDLQNTIELMNKAFLDCRNRLAIAGLPEAQLRDVEEVALQYESFMKFTRNPDASSPSELGERARQGPIASTHGSDSVHVSAEPKNVPSWIDQQALSYTPRQVELSDMGMGYTMELQDGDAMDVSADYFPTFSQSQNQLALVSSQKHTGRDFDAFEHDIPVELELPRTYSFQESTFGRRLHRASLEGGYQLLLDPGRSPKTFDRVFRLSLMSRDRSKLTAAMKEALSRGPHEPLNQGAPLIHIGGAGTHFPRRDRYGNAEPKKPSWNLGVVGPQTLALLENAAKDNLTTDMTVDIAGFEGEWFDPYDVEGYLEEKGIIIDPGSSFAEADVLVWPSTSSNASTLSTAQASSPKTPQQYSFANLVDTIDKGLTTIDSGLVNTIDKGLNAVDSRGSPSIWNLDDLGVTSLSDVGYSDATTGSWMNFVQPGQSTRRHLSSEPQAQDRLQSSAQQPETDHWEGSHTTEFLLEPDNRGRLTMFTGGLGKNGSSGPLHKRSIIIDVAKFVKVMTLSGVCLGRTPGFKRRDVDRALALASFDAF</sequence>
<dbReference type="InterPro" id="IPR046347">
    <property type="entry name" value="bZIP_sf"/>
</dbReference>
<evidence type="ECO:0000256" key="1">
    <source>
        <dbReference type="SAM" id="Coils"/>
    </source>
</evidence>
<dbReference type="AlphaFoldDB" id="A0A8H6RVQ7"/>
<proteinExistence type="predicted"/>
<dbReference type="EMBL" id="JABCIY010000007">
    <property type="protein sequence ID" value="KAF7197782.1"/>
    <property type="molecule type" value="Genomic_DNA"/>
</dbReference>
<feature type="coiled-coil region" evidence="1">
    <location>
        <begin position="62"/>
        <end position="89"/>
    </location>
</feature>
<comment type="caution">
    <text evidence="3">The sequence shown here is derived from an EMBL/GenBank/DDBJ whole genome shotgun (WGS) entry which is preliminary data.</text>
</comment>
<organism evidence="3 4">
    <name type="scientific">Pseudocercospora fuligena</name>
    <dbReference type="NCBI Taxonomy" id="685502"/>
    <lineage>
        <taxon>Eukaryota</taxon>
        <taxon>Fungi</taxon>
        <taxon>Dikarya</taxon>
        <taxon>Ascomycota</taxon>
        <taxon>Pezizomycotina</taxon>
        <taxon>Dothideomycetes</taxon>
        <taxon>Dothideomycetidae</taxon>
        <taxon>Mycosphaerellales</taxon>
        <taxon>Mycosphaerellaceae</taxon>
        <taxon>Pseudocercospora</taxon>
    </lineage>
</organism>
<evidence type="ECO:0000313" key="3">
    <source>
        <dbReference type="EMBL" id="KAF7197782.1"/>
    </source>
</evidence>
<reference evidence="3" key="1">
    <citation type="submission" date="2020-04" db="EMBL/GenBank/DDBJ databases">
        <title>Draft genome resource of the tomato pathogen Pseudocercospora fuligena.</title>
        <authorList>
            <person name="Zaccaron A."/>
        </authorList>
    </citation>
    <scope>NUCLEOTIDE SEQUENCE</scope>
    <source>
        <strain evidence="3">PF001</strain>
    </source>
</reference>
<feature type="region of interest" description="Disordered" evidence="2">
    <location>
        <begin position="124"/>
        <end position="157"/>
    </location>
</feature>
<evidence type="ECO:0000256" key="2">
    <source>
        <dbReference type="SAM" id="MobiDB-lite"/>
    </source>
</evidence>
<dbReference type="PANTHER" id="PTHR40618:SF1">
    <property type="entry name" value="B-ZIP TRANSCRIPTION FACTOR (EUROFUNG)"/>
    <property type="match status" value="1"/>
</dbReference>